<dbReference type="PROSITE" id="PS00041">
    <property type="entry name" value="HTH_ARAC_FAMILY_1"/>
    <property type="match status" value="1"/>
</dbReference>
<protein>
    <submittedName>
        <fullName evidence="7">DNA-binding helix-turn-helix protein</fullName>
    </submittedName>
</protein>
<evidence type="ECO:0000256" key="2">
    <source>
        <dbReference type="ARBA" id="ARBA00023125"/>
    </source>
</evidence>
<feature type="transmembrane region" description="Helical" evidence="5">
    <location>
        <begin position="179"/>
        <end position="198"/>
    </location>
</feature>
<evidence type="ECO:0000256" key="5">
    <source>
        <dbReference type="SAM" id="Phobius"/>
    </source>
</evidence>
<keyword evidence="5" id="KW-0812">Transmembrane</keyword>
<evidence type="ECO:0000313" key="8">
    <source>
        <dbReference type="Proteomes" id="UP000011770"/>
    </source>
</evidence>
<dbReference type="GO" id="GO:0043565">
    <property type="term" value="F:sequence-specific DNA binding"/>
    <property type="evidence" value="ECO:0007669"/>
    <property type="project" value="InterPro"/>
</dbReference>
<keyword evidence="5" id="KW-1133">Transmembrane helix</keyword>
<evidence type="ECO:0000256" key="3">
    <source>
        <dbReference type="ARBA" id="ARBA00023163"/>
    </source>
</evidence>
<evidence type="ECO:0000256" key="4">
    <source>
        <dbReference type="SAM" id="MobiDB-lite"/>
    </source>
</evidence>
<dbReference type="AlphaFoldDB" id="M3GUH2"/>
<dbReference type="Proteomes" id="UP000011770">
    <property type="component" value="Unassembled WGS sequence"/>
</dbReference>
<dbReference type="InterPro" id="IPR018062">
    <property type="entry name" value="HTH_AraC-typ_CS"/>
</dbReference>
<comment type="caution">
    <text evidence="7">The sequence shown here is derived from an EMBL/GenBank/DDBJ whole genome shotgun (WGS) entry which is preliminary data.</text>
</comment>
<feature type="domain" description="HTH araC/xylS-type" evidence="6">
    <location>
        <begin position="281"/>
        <end position="380"/>
    </location>
</feature>
<keyword evidence="3" id="KW-0804">Transcription</keyword>
<dbReference type="PANTHER" id="PTHR43280">
    <property type="entry name" value="ARAC-FAMILY TRANSCRIPTIONAL REGULATOR"/>
    <property type="match status" value="1"/>
</dbReference>
<dbReference type="PANTHER" id="PTHR43280:SF29">
    <property type="entry name" value="ARAC-FAMILY TRANSCRIPTIONAL REGULATOR"/>
    <property type="match status" value="1"/>
</dbReference>
<reference evidence="7 8" key="1">
    <citation type="submission" date="2013-01" db="EMBL/GenBank/DDBJ databases">
        <authorList>
            <person name="Harkins D.M."/>
            <person name="Durkin A.S."/>
            <person name="Brinkac L.M."/>
            <person name="Haft D.H."/>
            <person name="Selengut J.D."/>
            <person name="Sanka R."/>
            <person name="DePew J."/>
            <person name="Purushe J."/>
            <person name="Tulsiani S.M."/>
            <person name="Graham G.C."/>
            <person name="Burns M.-A."/>
            <person name="Dohnt M.F."/>
            <person name="Smythe L.D."/>
            <person name="McKay D.B."/>
            <person name="Craig S.B."/>
            <person name="Vinetz J.M."/>
            <person name="Sutton G.G."/>
            <person name="Nierman W.C."/>
            <person name="Fouts D.E."/>
        </authorList>
    </citation>
    <scope>NUCLEOTIDE SEQUENCE [LARGE SCALE GENOMIC DNA]</scope>
    <source>
        <strain evidence="7 8">LT2116</strain>
    </source>
</reference>
<proteinExistence type="predicted"/>
<evidence type="ECO:0000259" key="6">
    <source>
        <dbReference type="PROSITE" id="PS01124"/>
    </source>
</evidence>
<organism evidence="7 8">
    <name type="scientific">Leptospira weilii serovar Topaz str. LT2116</name>
    <dbReference type="NCBI Taxonomy" id="1088540"/>
    <lineage>
        <taxon>Bacteria</taxon>
        <taxon>Pseudomonadati</taxon>
        <taxon>Spirochaetota</taxon>
        <taxon>Spirochaetia</taxon>
        <taxon>Leptospirales</taxon>
        <taxon>Leptospiraceae</taxon>
        <taxon>Leptospira</taxon>
    </lineage>
</organism>
<feature type="transmembrane region" description="Helical" evidence="5">
    <location>
        <begin position="118"/>
        <end position="136"/>
    </location>
</feature>
<name>M3GUH2_9LEPT</name>
<keyword evidence="2 7" id="KW-0238">DNA-binding</keyword>
<feature type="compositionally biased region" description="Polar residues" evidence="4">
    <location>
        <begin position="392"/>
        <end position="405"/>
    </location>
</feature>
<sequence>MFLGAIGTKQQKDSNVKEIEYYSLAATLYSMIALFGVLKSNRQKNIATLMLFFLMACTFWSFTATIFISENTFAKKLAQYFYTYFSIAIAFLFISFATSVKNDNFRYVYTNFTVLRKLFLRSFASTAAIVVLWDLLGEFKIPNLSGVVSLGIFLFFICLLFHILILLRSAKNKEALIKILPSVSLLLIIKLTEMFRHFEGVKIIEPINKINYYFLILSPIILSECFSMLSNIQRTQNELLLTSNSPGQKISDQNFSQRDSIQDKKSLLEDLNIEKVESKLTELMQGERIHLDEELRLPSLASEMGLSVHHLSAFLNEHMGMNFNSFINHHRIKEAKVMLLDEPNRSILSIGIAVGFSSSSAFHRAFLKEVKKSPKAFREENLPNYKSKEDQMSNLSSSTRYSHSI</sequence>
<dbReference type="SUPFAM" id="SSF46689">
    <property type="entry name" value="Homeodomain-like"/>
    <property type="match status" value="1"/>
</dbReference>
<evidence type="ECO:0000256" key="1">
    <source>
        <dbReference type="ARBA" id="ARBA00023015"/>
    </source>
</evidence>
<dbReference type="GO" id="GO:0003700">
    <property type="term" value="F:DNA-binding transcription factor activity"/>
    <property type="evidence" value="ECO:0007669"/>
    <property type="project" value="InterPro"/>
</dbReference>
<dbReference type="Gene3D" id="1.10.10.60">
    <property type="entry name" value="Homeodomain-like"/>
    <property type="match status" value="2"/>
</dbReference>
<dbReference type="EMBL" id="AHOR02000061">
    <property type="protein sequence ID" value="EMF80165.1"/>
    <property type="molecule type" value="Genomic_DNA"/>
</dbReference>
<feature type="transmembrane region" description="Helical" evidence="5">
    <location>
        <begin position="148"/>
        <end position="167"/>
    </location>
</feature>
<keyword evidence="1" id="KW-0805">Transcription regulation</keyword>
<feature type="transmembrane region" description="Helical" evidence="5">
    <location>
        <begin position="80"/>
        <end position="97"/>
    </location>
</feature>
<evidence type="ECO:0000313" key="7">
    <source>
        <dbReference type="EMBL" id="EMF80165.1"/>
    </source>
</evidence>
<dbReference type="SMART" id="SM00342">
    <property type="entry name" value="HTH_ARAC"/>
    <property type="match status" value="1"/>
</dbReference>
<feature type="transmembrane region" description="Helical" evidence="5">
    <location>
        <begin position="21"/>
        <end position="38"/>
    </location>
</feature>
<feature type="transmembrane region" description="Helical" evidence="5">
    <location>
        <begin position="50"/>
        <end position="68"/>
    </location>
</feature>
<feature type="region of interest" description="Disordered" evidence="4">
    <location>
        <begin position="381"/>
        <end position="405"/>
    </location>
</feature>
<dbReference type="InterPro" id="IPR009057">
    <property type="entry name" value="Homeodomain-like_sf"/>
</dbReference>
<gene>
    <name evidence="7" type="ORF">LEP1GSC188_2538</name>
</gene>
<keyword evidence="5" id="KW-0472">Membrane</keyword>
<feature type="transmembrane region" description="Helical" evidence="5">
    <location>
        <begin position="210"/>
        <end position="229"/>
    </location>
</feature>
<dbReference type="PROSITE" id="PS01124">
    <property type="entry name" value="HTH_ARAC_FAMILY_2"/>
    <property type="match status" value="1"/>
</dbReference>
<accession>M3GUH2</accession>
<dbReference type="InterPro" id="IPR018060">
    <property type="entry name" value="HTH_AraC"/>
</dbReference>
<dbReference type="Pfam" id="PF12833">
    <property type="entry name" value="HTH_18"/>
    <property type="match status" value="1"/>
</dbReference>
<feature type="compositionally biased region" description="Basic and acidic residues" evidence="4">
    <location>
        <begin position="381"/>
        <end position="391"/>
    </location>
</feature>